<evidence type="ECO:0000313" key="2">
    <source>
        <dbReference type="Proteomes" id="UP000813463"/>
    </source>
</evidence>
<evidence type="ECO:0000313" key="3">
    <source>
        <dbReference type="RefSeq" id="XP_056693782.1"/>
    </source>
</evidence>
<dbReference type="GeneID" id="110782016"/>
<accession>A0ABM3RDT8</accession>
<name>A0ABM3RDT8_SPIOL</name>
<organism evidence="2 3">
    <name type="scientific">Spinacia oleracea</name>
    <name type="common">Spinach</name>
    <dbReference type="NCBI Taxonomy" id="3562"/>
    <lineage>
        <taxon>Eukaryota</taxon>
        <taxon>Viridiplantae</taxon>
        <taxon>Streptophyta</taxon>
        <taxon>Embryophyta</taxon>
        <taxon>Tracheophyta</taxon>
        <taxon>Spermatophyta</taxon>
        <taxon>Magnoliopsida</taxon>
        <taxon>eudicotyledons</taxon>
        <taxon>Gunneridae</taxon>
        <taxon>Pentapetalae</taxon>
        <taxon>Caryophyllales</taxon>
        <taxon>Chenopodiaceae</taxon>
        <taxon>Chenopodioideae</taxon>
        <taxon>Anserineae</taxon>
        <taxon>Spinacia</taxon>
    </lineage>
</organism>
<protein>
    <submittedName>
        <fullName evidence="3">Uncharacterized protein isoform X1</fullName>
    </submittedName>
</protein>
<dbReference type="Pfam" id="PF20241">
    <property type="entry name" value="DUF6598"/>
    <property type="match status" value="1"/>
</dbReference>
<dbReference type="InterPro" id="IPR046533">
    <property type="entry name" value="DUF6598"/>
</dbReference>
<reference evidence="3" key="2">
    <citation type="submission" date="2025-08" db="UniProtKB">
        <authorList>
            <consortium name="RefSeq"/>
        </authorList>
    </citation>
    <scope>IDENTIFICATION</scope>
    <source>
        <tissue evidence="3">Leaf</tissue>
    </source>
</reference>
<dbReference type="Proteomes" id="UP000813463">
    <property type="component" value="Chromosome 2"/>
</dbReference>
<sequence length="229" mass="26089">MEDAYDMFKRSETNPALVDSRGNVPLPLVQLSRCFWGETFGMIVELKDNIGREISRGSLSWSTSSAYGWHDRRICSLIGGTDGYAAVHYSMFYKAIQAKLKVSFVSPDDDLEEDRQVCGRIYTRYTKYRYFTRHDKIYQSVLFEKHKSKRVSLRGGDLIALSKDVVAVPSDVFLIVKVDLRVFVDGKCVEKLRGKVSFEPKEPQKPKPKSLPQSIRGSVYGIQVSVEWG</sequence>
<dbReference type="PANTHER" id="PTHR33065:SF88">
    <property type="entry name" value="OS11G0104220 PROTEIN"/>
    <property type="match status" value="1"/>
</dbReference>
<gene>
    <name evidence="3" type="primary">LOC110782016</name>
</gene>
<keyword evidence="2" id="KW-1185">Reference proteome</keyword>
<dbReference type="RefSeq" id="XP_056693782.1">
    <property type="nucleotide sequence ID" value="XM_056837804.1"/>
</dbReference>
<proteinExistence type="predicted"/>
<evidence type="ECO:0000259" key="1">
    <source>
        <dbReference type="Pfam" id="PF20241"/>
    </source>
</evidence>
<dbReference type="PANTHER" id="PTHR33065">
    <property type="entry name" value="OS07G0486400 PROTEIN"/>
    <property type="match status" value="1"/>
</dbReference>
<feature type="domain" description="DUF6598" evidence="1">
    <location>
        <begin position="7"/>
        <end position="208"/>
    </location>
</feature>
<reference evidence="2" key="1">
    <citation type="journal article" date="2021" name="Nat. Commun.">
        <title>Genomic analyses provide insights into spinach domestication and the genetic basis of agronomic traits.</title>
        <authorList>
            <person name="Cai X."/>
            <person name="Sun X."/>
            <person name="Xu C."/>
            <person name="Sun H."/>
            <person name="Wang X."/>
            <person name="Ge C."/>
            <person name="Zhang Z."/>
            <person name="Wang Q."/>
            <person name="Fei Z."/>
            <person name="Jiao C."/>
            <person name="Wang Q."/>
        </authorList>
    </citation>
    <scope>NUCLEOTIDE SEQUENCE [LARGE SCALE GENOMIC DNA]</scope>
    <source>
        <strain evidence="2">cv. Varoflay</strain>
    </source>
</reference>